<dbReference type="InterPro" id="IPR002942">
    <property type="entry name" value="S4_RNA-bd"/>
</dbReference>
<dbReference type="EC" id="5.4.99.-" evidence="4"/>
<protein>
    <recommendedName>
        <fullName evidence="4">Pseudouridine synthase</fullName>
        <ecNumber evidence="4">5.4.99.-</ecNumber>
    </recommendedName>
</protein>
<dbReference type="AlphaFoldDB" id="A7HJ21"/>
<sequence length="265" mass="30546">MNSKYIFSTLSVFFHDKISLKGDENIKLQKYLQLCGFARRKADEYITSKRVIVNGKTVDEPWFEVNEDDNVLVDGKILKPNQFEYYVLHKPKDYVTTLFDPKQKKTIGELIKHIKTPLKPAGRLDKDATGVLILTNDGELIDILTNAKYRVKKEYIVKVKSVVSAEELVKLKKGIYDKGEFLKLEHFKIIEKSSEYSIVRVELIKGKKHEIKRLFSSIGHNVLELKRISHGPISISLVPNEGDLKKIKGENLEKLLELKKLHVEK</sequence>
<dbReference type="Gene3D" id="3.10.290.10">
    <property type="entry name" value="RNA-binding S4 domain"/>
    <property type="match status" value="1"/>
</dbReference>
<dbReference type="SUPFAM" id="SSF55174">
    <property type="entry name" value="Alpha-L RNA-binding motif"/>
    <property type="match status" value="1"/>
</dbReference>
<dbReference type="Proteomes" id="UP000002415">
    <property type="component" value="Chromosome"/>
</dbReference>
<dbReference type="InterPro" id="IPR042092">
    <property type="entry name" value="PsdUridine_s_RsuA/RluB/E/F_cat"/>
</dbReference>
<dbReference type="InterPro" id="IPR050343">
    <property type="entry name" value="RsuA_PseudoU_synthase"/>
</dbReference>
<dbReference type="Pfam" id="PF01479">
    <property type="entry name" value="S4"/>
    <property type="match status" value="1"/>
</dbReference>
<dbReference type="InterPro" id="IPR006145">
    <property type="entry name" value="PsdUridine_synth_RsuA/RluA"/>
</dbReference>
<accession>A7HJ21</accession>
<dbReference type="InterPro" id="IPR018496">
    <property type="entry name" value="PsdUridine_synth_RsuA/RluB_CS"/>
</dbReference>
<dbReference type="PROSITE" id="PS50889">
    <property type="entry name" value="S4"/>
    <property type="match status" value="1"/>
</dbReference>
<organism evidence="6 7">
    <name type="scientific">Fervidobacterium nodosum (strain ATCC 35602 / DSM 5306 / Rt17-B1)</name>
    <dbReference type="NCBI Taxonomy" id="381764"/>
    <lineage>
        <taxon>Bacteria</taxon>
        <taxon>Thermotogati</taxon>
        <taxon>Thermotogota</taxon>
        <taxon>Thermotogae</taxon>
        <taxon>Thermotogales</taxon>
        <taxon>Fervidobacteriaceae</taxon>
        <taxon>Fervidobacterium</taxon>
    </lineage>
</organism>
<dbReference type="InterPro" id="IPR020103">
    <property type="entry name" value="PsdUridine_synth_cat_dom_sf"/>
</dbReference>
<dbReference type="PANTHER" id="PTHR47683:SF2">
    <property type="entry name" value="RNA-BINDING S4 DOMAIN-CONTAINING PROTEIN"/>
    <property type="match status" value="1"/>
</dbReference>
<proteinExistence type="inferred from homology"/>
<dbReference type="Gene3D" id="3.30.70.1560">
    <property type="entry name" value="Alpha-L RNA-binding motif"/>
    <property type="match status" value="1"/>
</dbReference>
<evidence type="ECO:0000256" key="3">
    <source>
        <dbReference type="PROSITE-ProRule" id="PRU00182"/>
    </source>
</evidence>
<dbReference type="eggNOG" id="COG1187">
    <property type="taxonomic scope" value="Bacteria"/>
</dbReference>
<dbReference type="Pfam" id="PF00849">
    <property type="entry name" value="PseudoU_synth_2"/>
    <property type="match status" value="1"/>
</dbReference>
<evidence type="ECO:0000256" key="2">
    <source>
        <dbReference type="ARBA" id="ARBA00023235"/>
    </source>
</evidence>
<reference evidence="6 7" key="1">
    <citation type="submission" date="2007-07" db="EMBL/GenBank/DDBJ databases">
        <title>Complete sequence of Fervidobacterium nodosum Rt17-B1.</title>
        <authorList>
            <consortium name="US DOE Joint Genome Institute"/>
            <person name="Copeland A."/>
            <person name="Lucas S."/>
            <person name="Lapidus A."/>
            <person name="Barry K."/>
            <person name="Glavina del Rio T."/>
            <person name="Dalin E."/>
            <person name="Tice H."/>
            <person name="Pitluck S."/>
            <person name="Saunders E."/>
            <person name="Brettin T."/>
            <person name="Bruce D."/>
            <person name="Detter J.C."/>
            <person name="Han C."/>
            <person name="Schmutz J."/>
            <person name="Larimer F."/>
            <person name="Land M."/>
            <person name="Hauser L."/>
            <person name="Kyrpides N."/>
            <person name="Mikhailova N."/>
            <person name="Nelson K."/>
            <person name="Gogarten J.P."/>
            <person name="Noll K."/>
            <person name="Richardson P."/>
        </authorList>
    </citation>
    <scope>NUCLEOTIDE SEQUENCE [LARGE SCALE GENOMIC DNA]</scope>
    <source>
        <strain evidence="7">ATCC 35602 / DSM 5306 / Rt17-B1</strain>
    </source>
</reference>
<evidence type="ECO:0000259" key="5">
    <source>
        <dbReference type="SMART" id="SM00363"/>
    </source>
</evidence>
<dbReference type="InterPro" id="IPR020094">
    <property type="entry name" value="TruA/RsuA/RluB/E/F_N"/>
</dbReference>
<dbReference type="Gene3D" id="3.30.70.580">
    <property type="entry name" value="Pseudouridine synthase I, catalytic domain, N-terminal subdomain"/>
    <property type="match status" value="1"/>
</dbReference>
<dbReference type="GO" id="GO:0000455">
    <property type="term" value="P:enzyme-directed rRNA pseudouridine synthesis"/>
    <property type="evidence" value="ECO:0007669"/>
    <property type="project" value="UniProtKB-ARBA"/>
</dbReference>
<evidence type="ECO:0000256" key="1">
    <source>
        <dbReference type="ARBA" id="ARBA00008348"/>
    </source>
</evidence>
<keyword evidence="2 4" id="KW-0413">Isomerase</keyword>
<dbReference type="PROSITE" id="PS01149">
    <property type="entry name" value="PSI_RSU"/>
    <property type="match status" value="1"/>
</dbReference>
<dbReference type="GO" id="GO:0003723">
    <property type="term" value="F:RNA binding"/>
    <property type="evidence" value="ECO:0007669"/>
    <property type="project" value="UniProtKB-KW"/>
</dbReference>
<comment type="similarity">
    <text evidence="1 4">Belongs to the pseudouridine synthase RsuA family.</text>
</comment>
<evidence type="ECO:0000313" key="6">
    <source>
        <dbReference type="EMBL" id="ABS59904.1"/>
    </source>
</evidence>
<dbReference type="GO" id="GO:0120159">
    <property type="term" value="F:rRNA pseudouridine synthase activity"/>
    <property type="evidence" value="ECO:0007669"/>
    <property type="project" value="UniProtKB-ARBA"/>
</dbReference>
<dbReference type="InterPro" id="IPR036986">
    <property type="entry name" value="S4_RNA-bd_sf"/>
</dbReference>
<keyword evidence="7" id="KW-1185">Reference proteome</keyword>
<reference evidence="6 7" key="2">
    <citation type="journal article" date="2009" name="Proc. Natl. Acad. Sci. U.S.A.">
        <title>On the chimeric nature, thermophilic origin, and phylogenetic placement of the Thermotogales.</title>
        <authorList>
            <person name="Zhaxybayeva O."/>
            <person name="Swithers K.S."/>
            <person name="Lapierre P."/>
            <person name="Fournier G.P."/>
            <person name="Bickhart D.M."/>
            <person name="DeBoy R.T."/>
            <person name="Nelson K.E."/>
            <person name="Nesbo C.L."/>
            <person name="Doolittle W.F."/>
            <person name="Gogarten J.P."/>
            <person name="Noll K.M."/>
        </authorList>
    </citation>
    <scope>NUCLEOTIDE SEQUENCE [LARGE SCALE GENOMIC DNA]</scope>
    <source>
        <strain evidence="7">ATCC 35602 / DSM 5306 / Rt17-B1</strain>
    </source>
</reference>
<evidence type="ECO:0000313" key="7">
    <source>
        <dbReference type="Proteomes" id="UP000002415"/>
    </source>
</evidence>
<dbReference type="HOGENOM" id="CLU_024979_1_2_0"/>
<gene>
    <name evidence="6" type="ordered locus">Fnod_0032</name>
</gene>
<name>A7HJ21_FERNB</name>
<dbReference type="SMART" id="SM00363">
    <property type="entry name" value="S4"/>
    <property type="match status" value="1"/>
</dbReference>
<dbReference type="PANTHER" id="PTHR47683">
    <property type="entry name" value="PSEUDOURIDINE SYNTHASE FAMILY PROTEIN-RELATED"/>
    <property type="match status" value="1"/>
</dbReference>
<dbReference type="KEGG" id="fno:Fnod_0032"/>
<dbReference type="EMBL" id="CP000771">
    <property type="protein sequence ID" value="ABS59904.1"/>
    <property type="molecule type" value="Genomic_DNA"/>
</dbReference>
<evidence type="ECO:0000256" key="4">
    <source>
        <dbReference type="RuleBase" id="RU003887"/>
    </source>
</evidence>
<dbReference type="NCBIfam" id="TIGR00093">
    <property type="entry name" value="pseudouridine synthase"/>
    <property type="match status" value="1"/>
</dbReference>
<dbReference type="SUPFAM" id="SSF55120">
    <property type="entry name" value="Pseudouridine synthase"/>
    <property type="match status" value="1"/>
</dbReference>
<feature type="domain" description="RNA-binding S4" evidence="5">
    <location>
        <begin position="26"/>
        <end position="83"/>
    </location>
</feature>
<dbReference type="CDD" id="cd02870">
    <property type="entry name" value="PseudoU_synth_RsuA_like"/>
    <property type="match status" value="1"/>
</dbReference>
<dbReference type="InterPro" id="IPR000748">
    <property type="entry name" value="PsdUridine_synth_RsuA/RluB/E/F"/>
</dbReference>
<keyword evidence="3" id="KW-0694">RNA-binding</keyword>
<dbReference type="STRING" id="381764.Fnod_0032"/>